<dbReference type="EC" id="2.5.1.145" evidence="7"/>
<evidence type="ECO:0000256" key="5">
    <source>
        <dbReference type="ARBA" id="ARBA00022989"/>
    </source>
</evidence>
<organism evidence="8 9">
    <name type="scientific">Sphingomonas agrestis</name>
    <dbReference type="NCBI Taxonomy" id="3080540"/>
    <lineage>
        <taxon>Bacteria</taxon>
        <taxon>Pseudomonadati</taxon>
        <taxon>Pseudomonadota</taxon>
        <taxon>Alphaproteobacteria</taxon>
        <taxon>Sphingomonadales</taxon>
        <taxon>Sphingomonadaceae</taxon>
        <taxon>Sphingomonas</taxon>
    </lineage>
</organism>
<keyword evidence="2 7" id="KW-1003">Cell membrane</keyword>
<name>A0ABU3YAJ7_9SPHN</name>
<feature type="transmembrane region" description="Helical" evidence="7">
    <location>
        <begin position="180"/>
        <end position="199"/>
    </location>
</feature>
<dbReference type="NCBIfam" id="TIGR00544">
    <property type="entry name" value="lgt"/>
    <property type="match status" value="1"/>
</dbReference>
<dbReference type="RefSeq" id="WP_317227394.1">
    <property type="nucleotide sequence ID" value="NZ_JAWJEJ010000001.1"/>
</dbReference>
<evidence type="ECO:0000256" key="3">
    <source>
        <dbReference type="ARBA" id="ARBA00022679"/>
    </source>
</evidence>
<dbReference type="PANTHER" id="PTHR30589">
    <property type="entry name" value="PROLIPOPROTEIN DIACYLGLYCERYL TRANSFERASE"/>
    <property type="match status" value="1"/>
</dbReference>
<comment type="function">
    <text evidence="7">Catalyzes the transfer of the diacylglyceryl group from phosphatidylglycerol to the sulfhydryl group of the N-terminal cysteine of a prolipoprotein, the first step in the formation of mature lipoproteins.</text>
</comment>
<keyword evidence="4 7" id="KW-0812">Transmembrane</keyword>
<dbReference type="HAMAP" id="MF_01147">
    <property type="entry name" value="Lgt"/>
    <property type="match status" value="1"/>
</dbReference>
<feature type="transmembrane region" description="Helical" evidence="7">
    <location>
        <begin position="25"/>
        <end position="43"/>
    </location>
</feature>
<feature type="binding site" evidence="7">
    <location>
        <position position="144"/>
    </location>
    <ligand>
        <name>a 1,2-diacyl-sn-glycero-3-phospho-(1'-sn-glycerol)</name>
        <dbReference type="ChEBI" id="CHEBI:64716"/>
    </ligand>
</feature>
<evidence type="ECO:0000313" key="9">
    <source>
        <dbReference type="Proteomes" id="UP001273531"/>
    </source>
</evidence>
<feature type="transmembrane region" description="Helical" evidence="7">
    <location>
        <begin position="63"/>
        <end position="83"/>
    </location>
</feature>
<dbReference type="PANTHER" id="PTHR30589:SF0">
    <property type="entry name" value="PHOSPHATIDYLGLYCEROL--PROLIPOPROTEIN DIACYLGLYCERYL TRANSFERASE"/>
    <property type="match status" value="1"/>
</dbReference>
<dbReference type="Proteomes" id="UP001273531">
    <property type="component" value="Unassembled WGS sequence"/>
</dbReference>
<comment type="caution">
    <text evidence="8">The sequence shown here is derived from an EMBL/GenBank/DDBJ whole genome shotgun (WGS) entry which is preliminary data.</text>
</comment>
<keyword evidence="6 7" id="KW-0472">Membrane</keyword>
<sequence>MPANPIHFADLGLSPVALDLGFFQLKWYALSYLAMLGLGWWYLRRLVAQPNAPMTKPQVDDALTYVGLGVIVGGRLGYCLFYQPSIWLQPWKVLQLWNGGMSFHGGLIGVLVAIALFARVHRLNLIRVLDYLACAAPFGLILVRLANFVNGELYGRPSNLPWAMVFPGSGDGVPRHPSQLYEAALEGGLMMLVLLWMFWRTDARNRPGRLAGTGFLLYGTARFFLELTRQPDKGLEHLSWGLTMGQTLCVPMIVAGAWLLIRSARPHAPAPAAASGASPG</sequence>
<evidence type="ECO:0000256" key="6">
    <source>
        <dbReference type="ARBA" id="ARBA00023136"/>
    </source>
</evidence>
<proteinExistence type="inferred from homology"/>
<comment type="catalytic activity">
    <reaction evidence="7">
        <text>L-cysteinyl-[prolipoprotein] + a 1,2-diacyl-sn-glycero-3-phospho-(1'-sn-glycerol) = an S-1,2-diacyl-sn-glyceryl-L-cysteinyl-[prolipoprotein] + sn-glycerol 1-phosphate + H(+)</text>
        <dbReference type="Rhea" id="RHEA:56712"/>
        <dbReference type="Rhea" id="RHEA-COMP:14679"/>
        <dbReference type="Rhea" id="RHEA-COMP:14680"/>
        <dbReference type="ChEBI" id="CHEBI:15378"/>
        <dbReference type="ChEBI" id="CHEBI:29950"/>
        <dbReference type="ChEBI" id="CHEBI:57685"/>
        <dbReference type="ChEBI" id="CHEBI:64716"/>
        <dbReference type="ChEBI" id="CHEBI:140658"/>
        <dbReference type="EC" id="2.5.1.145"/>
    </reaction>
</comment>
<feature type="transmembrane region" description="Helical" evidence="7">
    <location>
        <begin position="237"/>
        <end position="261"/>
    </location>
</feature>
<evidence type="ECO:0000256" key="2">
    <source>
        <dbReference type="ARBA" id="ARBA00022475"/>
    </source>
</evidence>
<comment type="pathway">
    <text evidence="7">Protein modification; lipoprotein biosynthesis (diacylglyceryl transfer).</text>
</comment>
<reference evidence="8 9" key="1">
    <citation type="submission" date="2023-10" db="EMBL/GenBank/DDBJ databases">
        <title>Sphingomonas sp. HF-S4 16S ribosomal RNA gene Genome sequencing and assembly.</title>
        <authorList>
            <person name="Lee H."/>
        </authorList>
    </citation>
    <scope>NUCLEOTIDE SEQUENCE [LARGE SCALE GENOMIC DNA]</scope>
    <source>
        <strain evidence="8 9">HF-S4</strain>
    </source>
</reference>
<dbReference type="InterPro" id="IPR001640">
    <property type="entry name" value="Lgt"/>
</dbReference>
<evidence type="ECO:0000256" key="7">
    <source>
        <dbReference type="HAMAP-Rule" id="MF_01147"/>
    </source>
</evidence>
<feature type="transmembrane region" description="Helical" evidence="7">
    <location>
        <begin position="103"/>
        <end position="121"/>
    </location>
</feature>
<evidence type="ECO:0000313" key="8">
    <source>
        <dbReference type="EMBL" id="MDV3458324.1"/>
    </source>
</evidence>
<feature type="transmembrane region" description="Helical" evidence="7">
    <location>
        <begin position="128"/>
        <end position="149"/>
    </location>
</feature>
<keyword evidence="5 7" id="KW-1133">Transmembrane helix</keyword>
<comment type="subcellular location">
    <subcellularLocation>
        <location evidence="7">Cell membrane</location>
        <topology evidence="7">Multi-pass membrane protein</topology>
    </subcellularLocation>
</comment>
<keyword evidence="9" id="KW-1185">Reference proteome</keyword>
<dbReference type="GO" id="GO:0008961">
    <property type="term" value="F:phosphatidylglycerol-prolipoprotein diacylglyceryl transferase activity"/>
    <property type="evidence" value="ECO:0007669"/>
    <property type="project" value="UniProtKB-EC"/>
</dbReference>
<gene>
    <name evidence="7 8" type="primary">lgt</name>
    <name evidence="8" type="ORF">RZN05_15105</name>
</gene>
<evidence type="ECO:0000256" key="4">
    <source>
        <dbReference type="ARBA" id="ARBA00022692"/>
    </source>
</evidence>
<dbReference type="EMBL" id="JAWJEJ010000001">
    <property type="protein sequence ID" value="MDV3458324.1"/>
    <property type="molecule type" value="Genomic_DNA"/>
</dbReference>
<accession>A0ABU3YAJ7</accession>
<protein>
    <recommendedName>
        <fullName evidence="7">Phosphatidylglycerol--prolipoprotein diacylglyceryl transferase</fullName>
        <ecNumber evidence="7">2.5.1.145</ecNumber>
    </recommendedName>
</protein>
<comment type="similarity">
    <text evidence="1 7">Belongs to the Lgt family.</text>
</comment>
<keyword evidence="3 7" id="KW-0808">Transferase</keyword>
<evidence type="ECO:0000256" key="1">
    <source>
        <dbReference type="ARBA" id="ARBA00007150"/>
    </source>
</evidence>
<dbReference type="Pfam" id="PF01790">
    <property type="entry name" value="LGT"/>
    <property type="match status" value="1"/>
</dbReference>